<evidence type="ECO:0000313" key="2">
    <source>
        <dbReference type="Proteomes" id="UP001432011"/>
    </source>
</evidence>
<accession>A0ABZ1SU56</accession>
<dbReference type="Proteomes" id="UP001432011">
    <property type="component" value="Chromosome"/>
</dbReference>
<dbReference type="EMBL" id="CP108085">
    <property type="protein sequence ID" value="WUP76543.1"/>
    <property type="molecule type" value="Genomic_DNA"/>
</dbReference>
<proteinExistence type="predicted"/>
<dbReference type="InterPro" id="IPR027417">
    <property type="entry name" value="P-loop_NTPase"/>
</dbReference>
<reference evidence="1" key="1">
    <citation type="submission" date="2022-10" db="EMBL/GenBank/DDBJ databases">
        <title>The complete genomes of actinobacterial strains from the NBC collection.</title>
        <authorList>
            <person name="Joergensen T.S."/>
            <person name="Alvarez Arevalo M."/>
            <person name="Sterndorff E.B."/>
            <person name="Faurdal D."/>
            <person name="Vuksanovic O."/>
            <person name="Mourched A.-S."/>
            <person name="Charusanti P."/>
            <person name="Shaw S."/>
            <person name="Blin K."/>
            <person name="Weber T."/>
        </authorList>
    </citation>
    <scope>NUCLEOTIDE SEQUENCE</scope>
    <source>
        <strain evidence="1">NBC_00254</strain>
    </source>
</reference>
<organism evidence="1 2">
    <name type="scientific">Microbispora hainanensis</name>
    <dbReference type="NCBI Taxonomy" id="568844"/>
    <lineage>
        <taxon>Bacteria</taxon>
        <taxon>Bacillati</taxon>
        <taxon>Actinomycetota</taxon>
        <taxon>Actinomycetes</taxon>
        <taxon>Streptosporangiales</taxon>
        <taxon>Streptosporangiaceae</taxon>
        <taxon>Microbispora</taxon>
    </lineage>
</organism>
<gene>
    <name evidence="1" type="ORF">OG913_05855</name>
</gene>
<sequence>MSESEFTYKIGLLAPSRVGKTTLIASLLHEGQRLLVNSQVSMSAADSPTAKRITLTEGVIRGALRSKDFEPERVPSTSDPSYFRLRLKPRTTETPILFEILDYPGGWLEDSGGERNAAAWEACQTFLSDSTVLLIPIDSVLLMEAEDRYERVLPSQLAIPQMEQLVRIWAKDRRHNSHEPALVVFCPVKCESYLCDNGGTQDLGAELRRRVSREYAGVAQVVREEAQHAVLRYLPIDTFGCVELKSVKWAEDAGALGGYKCLPRYRVRGDGIISRMGLDDLMMLLCRQLVTAAQSHSELTAQMNRVRSEHLRQYAELREGFFRDLWLSWSGRRAERVRRADASEEEYRMSVAQSASLFEVLSALSARPEGPRLTYLT</sequence>
<protein>
    <submittedName>
        <fullName evidence="1">Uncharacterized protein</fullName>
    </submittedName>
</protein>
<evidence type="ECO:0000313" key="1">
    <source>
        <dbReference type="EMBL" id="WUP76543.1"/>
    </source>
</evidence>
<dbReference type="SUPFAM" id="SSF52540">
    <property type="entry name" value="P-loop containing nucleoside triphosphate hydrolases"/>
    <property type="match status" value="1"/>
</dbReference>
<dbReference type="RefSeq" id="WP_147944272.1">
    <property type="nucleotide sequence ID" value="NZ_CP108085.1"/>
</dbReference>
<name>A0ABZ1SU56_9ACTN</name>
<keyword evidence="2" id="KW-1185">Reference proteome</keyword>